<dbReference type="Gene3D" id="3.40.190.10">
    <property type="entry name" value="Periplasmic binding protein-like II"/>
    <property type="match status" value="2"/>
</dbReference>
<keyword evidence="3 4" id="KW-0732">Signal</keyword>
<name>A0ABS7D772_9BACL</name>
<comment type="caution">
    <text evidence="5">The sequence shown here is derived from an EMBL/GenBank/DDBJ whole genome shotgun (WGS) entry which is preliminary data.</text>
</comment>
<evidence type="ECO:0000313" key="6">
    <source>
        <dbReference type="Proteomes" id="UP000812277"/>
    </source>
</evidence>
<evidence type="ECO:0000256" key="4">
    <source>
        <dbReference type="SAM" id="SignalP"/>
    </source>
</evidence>
<evidence type="ECO:0000256" key="2">
    <source>
        <dbReference type="ARBA" id="ARBA00022448"/>
    </source>
</evidence>
<evidence type="ECO:0000256" key="1">
    <source>
        <dbReference type="ARBA" id="ARBA00008520"/>
    </source>
</evidence>
<comment type="similarity">
    <text evidence="1">Belongs to the bacterial solute-binding protein 1 family.</text>
</comment>
<organism evidence="5 6">
    <name type="scientific">Paenibacillus oenotherae</name>
    <dbReference type="NCBI Taxonomy" id="1435645"/>
    <lineage>
        <taxon>Bacteria</taxon>
        <taxon>Bacillati</taxon>
        <taxon>Bacillota</taxon>
        <taxon>Bacilli</taxon>
        <taxon>Bacillales</taxon>
        <taxon>Paenibacillaceae</taxon>
        <taxon>Paenibacillus</taxon>
    </lineage>
</organism>
<sequence length="412" mass="45060">MKKQSMITSLCISFVLLLSACSAEQEEPVVLTLISTYEGKEADFVKARIAQFEEEHPHITVNVSDIDFGAASTVFKTALLGDQPVDAIRADNSWIPEFADLDLVYPLNAMLAESDRADFNQTVIRSVQSGDKIYALPSVMEAPALLYNKRILQEGGFPNPPQTMDELLAMAKALTNNNRYGIFVSDDSYFALPYIWAFGGGTITDDKQIQINSADSIQGLQFMLTLRQEKAAQPYTDFNDGYNKMMLDFKEGRSAMIINGPWAVADLLSGSEFKDAGNLGIAAIPKGPKGQGSPAGGHSLAISKYSKHPQETYELISYLTSTETQILQAKEVKTLPTRTSAYQDAALAADPIFLGFKKQLDAAKSRPLITEGSVMFSDFTPNLGQILLGNQSVEAGAQKIQAAWKSLLKQDR</sequence>
<keyword evidence="2" id="KW-0813">Transport</keyword>
<gene>
    <name evidence="5" type="ORF">K0T92_13625</name>
</gene>
<dbReference type="Pfam" id="PF01547">
    <property type="entry name" value="SBP_bac_1"/>
    <property type="match status" value="1"/>
</dbReference>
<dbReference type="RefSeq" id="WP_219873031.1">
    <property type="nucleotide sequence ID" value="NZ_JAHZIJ010000008.1"/>
</dbReference>
<feature type="chain" id="PRO_5047134030" evidence="4">
    <location>
        <begin position="26"/>
        <end position="412"/>
    </location>
</feature>
<evidence type="ECO:0000256" key="3">
    <source>
        <dbReference type="ARBA" id="ARBA00022729"/>
    </source>
</evidence>
<evidence type="ECO:0000313" key="5">
    <source>
        <dbReference type="EMBL" id="MBW7475789.1"/>
    </source>
</evidence>
<dbReference type="PANTHER" id="PTHR30061:SF50">
    <property type="entry name" value="MALTOSE_MALTODEXTRIN-BINDING PERIPLASMIC PROTEIN"/>
    <property type="match status" value="1"/>
</dbReference>
<keyword evidence="6" id="KW-1185">Reference proteome</keyword>
<dbReference type="Proteomes" id="UP000812277">
    <property type="component" value="Unassembled WGS sequence"/>
</dbReference>
<dbReference type="PROSITE" id="PS51257">
    <property type="entry name" value="PROKAR_LIPOPROTEIN"/>
    <property type="match status" value="1"/>
</dbReference>
<accession>A0ABS7D772</accession>
<dbReference type="InterPro" id="IPR006059">
    <property type="entry name" value="SBP"/>
</dbReference>
<dbReference type="PANTHER" id="PTHR30061">
    <property type="entry name" value="MALTOSE-BINDING PERIPLASMIC PROTEIN"/>
    <property type="match status" value="1"/>
</dbReference>
<protein>
    <submittedName>
        <fullName evidence="5">Extracellular solute-binding protein</fullName>
    </submittedName>
</protein>
<dbReference type="EMBL" id="JAHZIJ010000008">
    <property type="protein sequence ID" value="MBW7475789.1"/>
    <property type="molecule type" value="Genomic_DNA"/>
</dbReference>
<proteinExistence type="inferred from homology"/>
<dbReference type="SUPFAM" id="SSF53850">
    <property type="entry name" value="Periplasmic binding protein-like II"/>
    <property type="match status" value="1"/>
</dbReference>
<reference evidence="5 6" key="1">
    <citation type="submission" date="2021-07" db="EMBL/GenBank/DDBJ databases">
        <title>Paenibacillus radiodurans sp. nov., isolated from the southeastern edge of Tengger Desert.</title>
        <authorList>
            <person name="Zhang G."/>
        </authorList>
    </citation>
    <scope>NUCLEOTIDE SEQUENCE [LARGE SCALE GENOMIC DNA]</scope>
    <source>
        <strain evidence="5 6">DT7-4</strain>
    </source>
</reference>
<feature type="signal peptide" evidence="4">
    <location>
        <begin position="1"/>
        <end position="25"/>
    </location>
</feature>